<evidence type="ECO:0000256" key="3">
    <source>
        <dbReference type="ARBA" id="ARBA00022475"/>
    </source>
</evidence>
<sequence length="536" mass="59185">MWIFFTVLGIYVLFLCSWRMRRDQARTFGSAHWCSVWPLFRRGFFKRKGLIVGDWTGHLPVHYEMTHAITFGSTGAGKGTTAVLPNLLSYDWIFLLDPGGENSAIAARRWREAGIEFGCINFFGMHTGTPWELPEHGFNPLDLLDPDSPTFAADALVLAEMLITRSGSEGGATSFFKNTARGHLRDFIIHCKTGEPPQRQDLATVFSYISCDAGEWGGLLEAMKANPACGYLPRTGAIALERRMDQAPEEFSAVLSTMQEDLNWLIDPRVRECLSRSDVDFSLLKGVAPGQRGGIVSVVLPLQYNKSHAAISRLALACAVLTMQRSPLAKSKVLFLIDEAADLGRLAHLPDWLATLRKYGVVLWPIFQNIGQLVDLYGRGWQTLVANCGLLQILGIGNDLETAEHIEKLLGRCTVETVSTNPKGERSLGESARPLFTGDELRRLDKDWQIALIGNLPAIPLRKTPYWKRPELAGRFHPNPYFTGKASAGGGSWLKSVWGKIYHAHVWLMAPHPLAAVLIAVPVLFAVIQAVIAAGG</sequence>
<dbReference type="InterPro" id="IPR051539">
    <property type="entry name" value="T4SS-coupling_protein"/>
</dbReference>
<evidence type="ECO:0000256" key="7">
    <source>
        <dbReference type="SAM" id="Phobius"/>
    </source>
</evidence>
<accession>A0A916X7B6</accession>
<keyword evidence="3" id="KW-1003">Cell membrane</keyword>
<evidence type="ECO:0000313" key="9">
    <source>
        <dbReference type="Proteomes" id="UP000608154"/>
    </source>
</evidence>
<dbReference type="Gene3D" id="3.40.50.300">
    <property type="entry name" value="P-loop containing nucleotide triphosphate hydrolases"/>
    <property type="match status" value="1"/>
</dbReference>
<evidence type="ECO:0000256" key="5">
    <source>
        <dbReference type="ARBA" id="ARBA00022989"/>
    </source>
</evidence>
<gene>
    <name evidence="8" type="ORF">GCM10011494_34440</name>
</gene>
<keyword evidence="9" id="KW-1185">Reference proteome</keyword>
<dbReference type="PANTHER" id="PTHR37937:SF1">
    <property type="entry name" value="CONJUGATIVE TRANSFER: DNA TRANSPORT"/>
    <property type="match status" value="1"/>
</dbReference>
<keyword evidence="5 7" id="KW-1133">Transmembrane helix</keyword>
<dbReference type="GO" id="GO:0005886">
    <property type="term" value="C:plasma membrane"/>
    <property type="evidence" value="ECO:0007669"/>
    <property type="project" value="UniProtKB-SubCell"/>
</dbReference>
<reference evidence="8" key="1">
    <citation type="journal article" date="2014" name="Int. J. Syst. Evol. Microbiol.">
        <title>Complete genome sequence of Corynebacterium casei LMG S-19264T (=DSM 44701T), isolated from a smear-ripened cheese.</title>
        <authorList>
            <consortium name="US DOE Joint Genome Institute (JGI-PGF)"/>
            <person name="Walter F."/>
            <person name="Albersmeier A."/>
            <person name="Kalinowski J."/>
            <person name="Ruckert C."/>
        </authorList>
    </citation>
    <scope>NUCLEOTIDE SEQUENCE</scope>
    <source>
        <strain evidence="8">CGMCC 1.15095</strain>
    </source>
</reference>
<dbReference type="EMBL" id="BMHK01000034">
    <property type="protein sequence ID" value="GGC12717.1"/>
    <property type="molecule type" value="Genomic_DNA"/>
</dbReference>
<dbReference type="AlphaFoldDB" id="A0A916X7B6"/>
<dbReference type="RefSeq" id="WP_188772800.1">
    <property type="nucleotide sequence ID" value="NZ_BMHK01000034.1"/>
</dbReference>
<organism evidence="8 9">
    <name type="scientific">Novosphingobium endophyticum</name>
    <dbReference type="NCBI Taxonomy" id="1955250"/>
    <lineage>
        <taxon>Bacteria</taxon>
        <taxon>Pseudomonadati</taxon>
        <taxon>Pseudomonadota</taxon>
        <taxon>Alphaproteobacteria</taxon>
        <taxon>Sphingomonadales</taxon>
        <taxon>Sphingomonadaceae</taxon>
        <taxon>Novosphingobium</taxon>
    </lineage>
</organism>
<protein>
    <submittedName>
        <fullName evidence="8">Type VI secretion protein</fullName>
    </submittedName>
</protein>
<comment type="caution">
    <text evidence="8">The sequence shown here is derived from an EMBL/GenBank/DDBJ whole genome shotgun (WGS) entry which is preliminary data.</text>
</comment>
<proteinExistence type="inferred from homology"/>
<feature type="transmembrane region" description="Helical" evidence="7">
    <location>
        <begin position="514"/>
        <end position="534"/>
    </location>
</feature>
<keyword evidence="4 7" id="KW-0812">Transmembrane</keyword>
<keyword evidence="6 7" id="KW-0472">Membrane</keyword>
<evidence type="ECO:0000313" key="8">
    <source>
        <dbReference type="EMBL" id="GGC12717.1"/>
    </source>
</evidence>
<dbReference type="Proteomes" id="UP000608154">
    <property type="component" value="Unassembled WGS sequence"/>
</dbReference>
<name>A0A916X7B6_9SPHN</name>
<dbReference type="Pfam" id="PF02534">
    <property type="entry name" value="T4SS-DNA_transf"/>
    <property type="match status" value="1"/>
</dbReference>
<evidence type="ECO:0000256" key="6">
    <source>
        <dbReference type="ARBA" id="ARBA00023136"/>
    </source>
</evidence>
<dbReference type="InterPro" id="IPR003688">
    <property type="entry name" value="TraG/VirD4"/>
</dbReference>
<comment type="subcellular location">
    <subcellularLocation>
        <location evidence="1">Cell membrane</location>
        <topology evidence="1">Multi-pass membrane protein</topology>
    </subcellularLocation>
</comment>
<dbReference type="InterPro" id="IPR027417">
    <property type="entry name" value="P-loop_NTPase"/>
</dbReference>
<evidence type="ECO:0000256" key="1">
    <source>
        <dbReference type="ARBA" id="ARBA00004651"/>
    </source>
</evidence>
<reference evidence="8" key="2">
    <citation type="submission" date="2020-09" db="EMBL/GenBank/DDBJ databases">
        <authorList>
            <person name="Sun Q."/>
            <person name="Zhou Y."/>
        </authorList>
    </citation>
    <scope>NUCLEOTIDE SEQUENCE</scope>
    <source>
        <strain evidence="8">CGMCC 1.15095</strain>
    </source>
</reference>
<dbReference type="SUPFAM" id="SSF52540">
    <property type="entry name" value="P-loop containing nucleoside triphosphate hydrolases"/>
    <property type="match status" value="1"/>
</dbReference>
<dbReference type="CDD" id="cd01127">
    <property type="entry name" value="TrwB_TraG_TraD_VirD4"/>
    <property type="match status" value="1"/>
</dbReference>
<dbReference type="PANTHER" id="PTHR37937">
    <property type="entry name" value="CONJUGATIVE TRANSFER: DNA TRANSPORT"/>
    <property type="match status" value="1"/>
</dbReference>
<evidence type="ECO:0000256" key="2">
    <source>
        <dbReference type="ARBA" id="ARBA00008806"/>
    </source>
</evidence>
<evidence type="ECO:0000256" key="4">
    <source>
        <dbReference type="ARBA" id="ARBA00022692"/>
    </source>
</evidence>
<comment type="similarity">
    <text evidence="2">Belongs to the VirD4/TraG family.</text>
</comment>